<evidence type="ECO:0000313" key="2">
    <source>
        <dbReference type="Proteomes" id="UP001153954"/>
    </source>
</evidence>
<reference evidence="1" key="1">
    <citation type="submission" date="2022-03" db="EMBL/GenBank/DDBJ databases">
        <authorList>
            <person name="Tunstrom K."/>
        </authorList>
    </citation>
    <scope>NUCLEOTIDE SEQUENCE</scope>
</reference>
<evidence type="ECO:0000313" key="1">
    <source>
        <dbReference type="EMBL" id="CAH2086548.1"/>
    </source>
</evidence>
<sequence length="118" mass="13750">MSGQYYTNLLTKVCEAIVQRNDVGNRTTHVTRQTLKDKEFSEIDHPPYSPDLVPSDFFLFSNLKKDLPGWRFADDNEMKTVVDRHSEEKDTEYFFSGLKALYARSEKCISLEGDYIEK</sequence>
<dbReference type="PANTHER" id="PTHR46060">
    <property type="entry name" value="MARINER MOS1 TRANSPOSASE-LIKE PROTEIN"/>
    <property type="match status" value="1"/>
</dbReference>
<proteinExistence type="predicted"/>
<dbReference type="InterPro" id="IPR036397">
    <property type="entry name" value="RNaseH_sf"/>
</dbReference>
<gene>
    <name evidence="1" type="ORF">EEDITHA_LOCUS2913</name>
</gene>
<name>A0AAU9THV0_EUPED</name>
<evidence type="ECO:0008006" key="3">
    <source>
        <dbReference type="Google" id="ProtNLM"/>
    </source>
</evidence>
<dbReference type="AlphaFoldDB" id="A0AAU9THV0"/>
<accession>A0AAU9THV0</accession>
<dbReference type="PANTHER" id="PTHR46060:SF1">
    <property type="entry name" value="MARINER MOS1 TRANSPOSASE-LIKE PROTEIN"/>
    <property type="match status" value="1"/>
</dbReference>
<keyword evidence="2" id="KW-1185">Reference proteome</keyword>
<organism evidence="1 2">
    <name type="scientific">Euphydryas editha</name>
    <name type="common">Edith's checkerspot</name>
    <dbReference type="NCBI Taxonomy" id="104508"/>
    <lineage>
        <taxon>Eukaryota</taxon>
        <taxon>Metazoa</taxon>
        <taxon>Ecdysozoa</taxon>
        <taxon>Arthropoda</taxon>
        <taxon>Hexapoda</taxon>
        <taxon>Insecta</taxon>
        <taxon>Pterygota</taxon>
        <taxon>Neoptera</taxon>
        <taxon>Endopterygota</taxon>
        <taxon>Lepidoptera</taxon>
        <taxon>Glossata</taxon>
        <taxon>Ditrysia</taxon>
        <taxon>Papilionoidea</taxon>
        <taxon>Nymphalidae</taxon>
        <taxon>Nymphalinae</taxon>
        <taxon>Euphydryas</taxon>
    </lineage>
</organism>
<dbReference type="Gene3D" id="3.30.420.10">
    <property type="entry name" value="Ribonuclease H-like superfamily/Ribonuclease H"/>
    <property type="match status" value="1"/>
</dbReference>
<comment type="caution">
    <text evidence="1">The sequence shown here is derived from an EMBL/GenBank/DDBJ whole genome shotgun (WGS) entry which is preliminary data.</text>
</comment>
<protein>
    <recommendedName>
        <fullName evidence="3">Mariner Mos1 transposase</fullName>
    </recommendedName>
</protein>
<dbReference type="GO" id="GO:0003676">
    <property type="term" value="F:nucleic acid binding"/>
    <property type="evidence" value="ECO:0007669"/>
    <property type="project" value="InterPro"/>
</dbReference>
<dbReference type="InterPro" id="IPR052709">
    <property type="entry name" value="Transposase-MT_Hybrid"/>
</dbReference>
<dbReference type="EMBL" id="CAKOGL010000005">
    <property type="protein sequence ID" value="CAH2086548.1"/>
    <property type="molecule type" value="Genomic_DNA"/>
</dbReference>
<dbReference type="Proteomes" id="UP001153954">
    <property type="component" value="Unassembled WGS sequence"/>
</dbReference>